<evidence type="ECO:0000256" key="1">
    <source>
        <dbReference type="SAM" id="SignalP"/>
    </source>
</evidence>
<dbReference type="OrthoDB" id="1099022at2"/>
<evidence type="ECO:0008006" key="4">
    <source>
        <dbReference type="Google" id="ProtNLM"/>
    </source>
</evidence>
<feature type="chain" id="PRO_5020587422" description="DUF4838 domain-containing protein" evidence="1">
    <location>
        <begin position="19"/>
        <end position="732"/>
    </location>
</feature>
<name>A0A4V1AKR7_9FLAO</name>
<keyword evidence="1" id="KW-0732">Signal</keyword>
<evidence type="ECO:0000313" key="3">
    <source>
        <dbReference type="Proteomes" id="UP000294419"/>
    </source>
</evidence>
<gene>
    <name evidence="2" type="ORF">NBC122_00355</name>
</gene>
<sequence length="732" mass="84334">MRTILILLVIILPLCAPAQHKAFHIASYSQISVPARPTEQEKYMARLIKDKIQIHYQKTMKIYPQDNPPPKSIVIGRLPAGKAVPRDPINIEFSESSVFIHGKENKDLLYAGYTFLEDFLGIYRFTPTVEKLIPANVSETDLHYSSPFIYRRDYSYGSNYSKEFNAVLREDGDFAPDAVFGKPYTLVGFVHTFAQILPASKYFKQHPEWFLSSGQIKKMKPGFNDQEVQLCLSDPEAYRQFVKNLLAVIQKNSGETVFSVSQNDGGVFCECTACTSKKNKSTQLLEFINRIAQEIEIEYPDVFLETLFYADAIEPPTVRPRKNVIVRLALINSEIGHPIDDLRNVNKKRLIDSWAALSRDFIYWDYALNSHPAGFLMPQPGFRRIGKDLQYLKKAGMEGYFVQSYLYNDEFGFMTDMKTWVLSRLLWNPDQHQEMLISFFIKNNYGAAYREMDQLYNLIENAVNNINLPTYDAHFNYLTDRVLDAGKKLLADALQKTAADPVVRRKIEREQFLFNFAELYLFKTLNVQKKFRDMKTDSAGDFTAKKLKLTANLKNLNLTLESERKILQLITNLSFQDSSLNVQKSIIIQEDEFQIYGDPSIAGIKTDQGKKVAYLNGNNLLWGITVWFSKYLPVLQEKEWIITAKVRIKIKEKKDNILLNVGVYSADSQKNKTVKNLPIEKFVNNKYVTLSLPPIKINEQDQLWFYVDGNCQCIDQLLIDYIELTPANENPK</sequence>
<organism evidence="2 3">
    <name type="scientific">Chryseobacterium salivictor</name>
    <dbReference type="NCBI Taxonomy" id="2547600"/>
    <lineage>
        <taxon>Bacteria</taxon>
        <taxon>Pseudomonadati</taxon>
        <taxon>Bacteroidota</taxon>
        <taxon>Flavobacteriia</taxon>
        <taxon>Flavobacteriales</taxon>
        <taxon>Weeksellaceae</taxon>
        <taxon>Chryseobacterium group</taxon>
        <taxon>Chryseobacterium</taxon>
    </lineage>
</organism>
<keyword evidence="3" id="KW-1185">Reference proteome</keyword>
<feature type="signal peptide" evidence="1">
    <location>
        <begin position="1"/>
        <end position="18"/>
    </location>
</feature>
<protein>
    <recommendedName>
        <fullName evidence="4">DUF4838 domain-containing protein</fullName>
    </recommendedName>
</protein>
<dbReference type="PANTHER" id="PTHR47406">
    <property type="entry name" value="COAGULATION FACTOR 5/8 TYPE, C-TERMINAL"/>
    <property type="match status" value="1"/>
</dbReference>
<dbReference type="Pfam" id="PF16126">
    <property type="entry name" value="DUF4838"/>
    <property type="match status" value="1"/>
</dbReference>
<dbReference type="InterPro" id="IPR032287">
    <property type="entry name" value="DUF4838"/>
</dbReference>
<reference evidence="2 3" key="1">
    <citation type="submission" date="2019-03" db="EMBL/GenBank/DDBJ databases">
        <authorList>
            <person name="Kim H."/>
            <person name="Yu S.-M."/>
        </authorList>
    </citation>
    <scope>NUCLEOTIDE SEQUENCE [LARGE SCALE GENOMIC DNA]</scope>
    <source>
        <strain evidence="2 3">NBC122</strain>
    </source>
</reference>
<accession>A0A4V1AKR7</accession>
<evidence type="ECO:0000313" key="2">
    <source>
        <dbReference type="EMBL" id="QBO57204.1"/>
    </source>
</evidence>
<dbReference type="RefSeq" id="WP_133438726.1">
    <property type="nucleotide sequence ID" value="NZ_CP037954.1"/>
</dbReference>
<dbReference type="AlphaFoldDB" id="A0A4V1AKR7"/>
<dbReference type="Proteomes" id="UP000294419">
    <property type="component" value="Chromosome"/>
</dbReference>
<proteinExistence type="predicted"/>
<dbReference type="PANTHER" id="PTHR47406:SF2">
    <property type="entry name" value="ALPHA GLUCURONIDASE N-TERMINAL DOMAIN-CONTAINING PROTEIN"/>
    <property type="match status" value="1"/>
</dbReference>
<dbReference type="KEGG" id="csal:NBC122_00355"/>
<dbReference type="EMBL" id="CP037954">
    <property type="protein sequence ID" value="QBO57204.1"/>
    <property type="molecule type" value="Genomic_DNA"/>
</dbReference>